<dbReference type="InterPro" id="IPR018637">
    <property type="entry name" value="DUF2059"/>
</dbReference>
<dbReference type="Proteomes" id="UP000275232">
    <property type="component" value="Unassembled WGS sequence"/>
</dbReference>
<dbReference type="AlphaFoldDB" id="A0A3N5D6W4"/>
<keyword evidence="1" id="KW-0732">Signal</keyword>
<evidence type="ECO:0000313" key="3">
    <source>
        <dbReference type="EMBL" id="RPF70218.1"/>
    </source>
</evidence>
<feature type="chain" id="PRO_5018248243" evidence="1">
    <location>
        <begin position="30"/>
        <end position="194"/>
    </location>
</feature>
<gene>
    <name evidence="3" type="ORF">EG799_00175</name>
</gene>
<dbReference type="Pfam" id="PF09832">
    <property type="entry name" value="DUF2059"/>
    <property type="match status" value="1"/>
</dbReference>
<sequence length="194" mass="21084">MPGAGNMRAIRTAIAGAALIAAMPFAACAQEAERAPPTELGLAREIIDNGFPPETRMDLFTGFVDQLTAQMLNTAAGLRDDPKLAAALERHRERVIALSRRTLEDHLGPLMDSMALAYADTFTRAELEGLHAFVTSPAGHGFLARSMEINSHPAFAEANQAYMNDYMEGVPALQDQLRADVTRIMQERQSDASQ</sequence>
<comment type="caution">
    <text evidence="3">The sequence shown here is derived from an EMBL/GenBank/DDBJ whole genome shotgun (WGS) entry which is preliminary data.</text>
</comment>
<organism evidence="3 4">
    <name type="scientific">Aurantiacibacter spongiae</name>
    <dbReference type="NCBI Taxonomy" id="2488860"/>
    <lineage>
        <taxon>Bacteria</taxon>
        <taxon>Pseudomonadati</taxon>
        <taxon>Pseudomonadota</taxon>
        <taxon>Alphaproteobacteria</taxon>
        <taxon>Sphingomonadales</taxon>
        <taxon>Erythrobacteraceae</taxon>
        <taxon>Aurantiacibacter</taxon>
    </lineage>
</organism>
<protein>
    <submittedName>
        <fullName evidence="3">DUF2059 domain-containing protein</fullName>
    </submittedName>
</protein>
<proteinExistence type="predicted"/>
<name>A0A3N5D6W4_9SPHN</name>
<feature type="domain" description="DUF2059" evidence="2">
    <location>
        <begin position="110"/>
        <end position="146"/>
    </location>
</feature>
<feature type="signal peptide" evidence="1">
    <location>
        <begin position="1"/>
        <end position="29"/>
    </location>
</feature>
<keyword evidence="4" id="KW-1185">Reference proteome</keyword>
<evidence type="ECO:0000256" key="1">
    <source>
        <dbReference type="SAM" id="SignalP"/>
    </source>
</evidence>
<dbReference type="EMBL" id="RPFZ01000001">
    <property type="protein sequence ID" value="RPF70218.1"/>
    <property type="molecule type" value="Genomic_DNA"/>
</dbReference>
<reference evidence="3 4" key="1">
    <citation type="submission" date="2018-11" db="EMBL/GenBank/DDBJ databases">
        <title>Erythrobacter spongiae sp. nov., isolated from a marine sponge.</title>
        <authorList>
            <person name="Zhuang L."/>
            <person name="Luo L."/>
        </authorList>
    </citation>
    <scope>NUCLEOTIDE SEQUENCE [LARGE SCALE GENOMIC DNA]</scope>
    <source>
        <strain evidence="3 4">HN-E23</strain>
    </source>
</reference>
<evidence type="ECO:0000259" key="2">
    <source>
        <dbReference type="Pfam" id="PF09832"/>
    </source>
</evidence>
<accession>A0A3N5D6W4</accession>
<evidence type="ECO:0000313" key="4">
    <source>
        <dbReference type="Proteomes" id="UP000275232"/>
    </source>
</evidence>